<name>A0ABR2QPZ1_9ROSI</name>
<dbReference type="PANTHER" id="PTHR34222">
    <property type="entry name" value="GAG_PRE-INTEGRS DOMAIN-CONTAINING PROTEIN"/>
    <property type="match status" value="1"/>
</dbReference>
<dbReference type="Proteomes" id="UP001396334">
    <property type="component" value="Unassembled WGS sequence"/>
</dbReference>
<evidence type="ECO:0000313" key="2">
    <source>
        <dbReference type="Proteomes" id="UP001396334"/>
    </source>
</evidence>
<sequence length="162" mass="18640">MQSFINEPVCNLLQTKDCQFCKHGFLQWIAVSDDYVSDRDRFCEEEAGPSSMMGVLYGSSGANWSSSTEEILISQWHDHNTIPPCTDAYWTTIHAMFVSWIMNTITIEKSRRENDMLHQFLMGLNVEYHGQLRGNILAQDLLPSLNRAYQLAIQDERVRTTS</sequence>
<protein>
    <submittedName>
        <fullName evidence="1">Uncharacterized protein</fullName>
    </submittedName>
</protein>
<keyword evidence="2" id="KW-1185">Reference proteome</keyword>
<evidence type="ECO:0000313" key="1">
    <source>
        <dbReference type="EMBL" id="KAK9002728.1"/>
    </source>
</evidence>
<gene>
    <name evidence="1" type="ORF">V6N11_060311</name>
</gene>
<dbReference type="PANTHER" id="PTHR34222:SF94">
    <property type="entry name" value="CCHC-TYPE DOMAIN-CONTAINING PROTEIN"/>
    <property type="match status" value="1"/>
</dbReference>
<comment type="caution">
    <text evidence="1">The sequence shown here is derived from an EMBL/GenBank/DDBJ whole genome shotgun (WGS) entry which is preliminary data.</text>
</comment>
<proteinExistence type="predicted"/>
<reference evidence="1 2" key="1">
    <citation type="journal article" date="2024" name="G3 (Bethesda)">
        <title>Genome assembly of Hibiscus sabdariffa L. provides insights into metabolisms of medicinal natural products.</title>
        <authorList>
            <person name="Kim T."/>
        </authorList>
    </citation>
    <scope>NUCLEOTIDE SEQUENCE [LARGE SCALE GENOMIC DNA]</scope>
    <source>
        <strain evidence="1">TK-2024</strain>
        <tissue evidence="1">Old leaves</tissue>
    </source>
</reference>
<accession>A0ABR2QPZ1</accession>
<dbReference type="EMBL" id="JBBPBN010000034">
    <property type="protein sequence ID" value="KAK9002728.1"/>
    <property type="molecule type" value="Genomic_DNA"/>
</dbReference>
<organism evidence="1 2">
    <name type="scientific">Hibiscus sabdariffa</name>
    <name type="common">roselle</name>
    <dbReference type="NCBI Taxonomy" id="183260"/>
    <lineage>
        <taxon>Eukaryota</taxon>
        <taxon>Viridiplantae</taxon>
        <taxon>Streptophyta</taxon>
        <taxon>Embryophyta</taxon>
        <taxon>Tracheophyta</taxon>
        <taxon>Spermatophyta</taxon>
        <taxon>Magnoliopsida</taxon>
        <taxon>eudicotyledons</taxon>
        <taxon>Gunneridae</taxon>
        <taxon>Pentapetalae</taxon>
        <taxon>rosids</taxon>
        <taxon>malvids</taxon>
        <taxon>Malvales</taxon>
        <taxon>Malvaceae</taxon>
        <taxon>Malvoideae</taxon>
        <taxon>Hibiscus</taxon>
    </lineage>
</organism>